<dbReference type="InterPro" id="IPR036097">
    <property type="entry name" value="HisK_dim/P_sf"/>
</dbReference>
<evidence type="ECO:0000256" key="4">
    <source>
        <dbReference type="ARBA" id="ARBA00022679"/>
    </source>
</evidence>
<dbReference type="SMART" id="SM00387">
    <property type="entry name" value="HATPase_c"/>
    <property type="match status" value="1"/>
</dbReference>
<dbReference type="InterPro" id="IPR036890">
    <property type="entry name" value="HATPase_C_sf"/>
</dbReference>
<dbReference type="RefSeq" id="WP_150032199.1">
    <property type="nucleotide sequence ID" value="NZ_VWSH01000002.1"/>
</dbReference>
<dbReference type="Pfam" id="PF02518">
    <property type="entry name" value="HATPase_c"/>
    <property type="match status" value="1"/>
</dbReference>
<dbReference type="EC" id="2.7.13.3" evidence="2"/>
<dbReference type="GO" id="GO:0005886">
    <property type="term" value="C:plasma membrane"/>
    <property type="evidence" value="ECO:0007669"/>
    <property type="project" value="TreeGrafter"/>
</dbReference>
<dbReference type="Gene3D" id="1.10.287.130">
    <property type="match status" value="1"/>
</dbReference>
<dbReference type="AlphaFoldDB" id="A0A5M6CMZ6"/>
<keyword evidence="5 9" id="KW-0812">Transmembrane</keyword>
<dbReference type="InterPro" id="IPR005467">
    <property type="entry name" value="His_kinase_dom"/>
</dbReference>
<dbReference type="EMBL" id="VWSH01000002">
    <property type="protein sequence ID" value="KAA5534519.1"/>
    <property type="molecule type" value="Genomic_DNA"/>
</dbReference>
<keyword evidence="4" id="KW-0808">Transferase</keyword>
<dbReference type="InterPro" id="IPR003661">
    <property type="entry name" value="HisK_dim/P_dom"/>
</dbReference>
<dbReference type="PANTHER" id="PTHR45436">
    <property type="entry name" value="SENSOR HISTIDINE KINASE YKOH"/>
    <property type="match status" value="1"/>
</dbReference>
<comment type="caution">
    <text evidence="11">The sequence shown here is derived from an EMBL/GenBank/DDBJ whole genome shotgun (WGS) entry which is preliminary data.</text>
</comment>
<sequence length="422" mass="48641">MKLLSKYNRINIILMSLLFLCSGAATFIMVRGLLIHELDEVLVDYKDRIERYIDLKGTLPESDAIDETIIHYDITAHKVKDKFSFTELREPDEDKMHTFRQLVFTKRNGDVIYKFTIAKPLEGTRMLTRIIAATTVVLLLFVILSSVLLNRIVLRKIWAPFYETIHKLKGIKISKGDRLTLSETNIDEFRFLNNTLEQTINFAEQEYRILKEFTENASHEMQTPLAIVRSKLDLVIQQEGLSDTQADAIKSAYSGITRLDKLNRSLLLLAKIENKQFQETSMLNLKTKVDEKLEQLKEIMQESSVKVKSELTDAVISCNEMLLEILLNNLVSNAVRHNARDGEINISLKPGVFRISNTGSPVSLDKERIFRRFYKDEQHSTQHGLGLAIIKQIAEQSGIQVSYDWENHQHVFTLEWETPLLT</sequence>
<keyword evidence="12" id="KW-1185">Reference proteome</keyword>
<keyword evidence="7 9" id="KW-1133">Transmembrane helix</keyword>
<accession>A0A5M6CMZ6</accession>
<dbReference type="SMART" id="SM00388">
    <property type="entry name" value="HisKA"/>
    <property type="match status" value="1"/>
</dbReference>
<proteinExistence type="predicted"/>
<evidence type="ECO:0000256" key="9">
    <source>
        <dbReference type="SAM" id="Phobius"/>
    </source>
</evidence>
<dbReference type="Gene3D" id="3.30.565.10">
    <property type="entry name" value="Histidine kinase-like ATPase, C-terminal domain"/>
    <property type="match status" value="1"/>
</dbReference>
<comment type="catalytic activity">
    <reaction evidence="1">
        <text>ATP + protein L-histidine = ADP + protein N-phospho-L-histidine.</text>
        <dbReference type="EC" id="2.7.13.3"/>
    </reaction>
</comment>
<dbReference type="PANTHER" id="PTHR45436:SF5">
    <property type="entry name" value="SENSOR HISTIDINE KINASE TRCS"/>
    <property type="match status" value="1"/>
</dbReference>
<dbReference type="SUPFAM" id="SSF55874">
    <property type="entry name" value="ATPase domain of HSP90 chaperone/DNA topoisomerase II/histidine kinase"/>
    <property type="match status" value="1"/>
</dbReference>
<dbReference type="InterPro" id="IPR050428">
    <property type="entry name" value="TCS_sensor_his_kinase"/>
</dbReference>
<dbReference type="SUPFAM" id="SSF47384">
    <property type="entry name" value="Homodimeric domain of signal transducing histidine kinase"/>
    <property type="match status" value="1"/>
</dbReference>
<evidence type="ECO:0000256" key="3">
    <source>
        <dbReference type="ARBA" id="ARBA00022553"/>
    </source>
</evidence>
<keyword evidence="6 11" id="KW-0418">Kinase</keyword>
<feature type="transmembrane region" description="Helical" evidence="9">
    <location>
        <begin position="12"/>
        <end position="34"/>
    </location>
</feature>
<keyword evidence="9" id="KW-0472">Membrane</keyword>
<protein>
    <recommendedName>
        <fullName evidence="2">histidine kinase</fullName>
        <ecNumber evidence="2">2.7.13.3</ecNumber>
    </recommendedName>
</protein>
<evidence type="ECO:0000313" key="11">
    <source>
        <dbReference type="EMBL" id="KAA5534519.1"/>
    </source>
</evidence>
<evidence type="ECO:0000313" key="12">
    <source>
        <dbReference type="Proteomes" id="UP000323632"/>
    </source>
</evidence>
<evidence type="ECO:0000256" key="6">
    <source>
        <dbReference type="ARBA" id="ARBA00022777"/>
    </source>
</evidence>
<evidence type="ECO:0000256" key="7">
    <source>
        <dbReference type="ARBA" id="ARBA00022989"/>
    </source>
</evidence>
<evidence type="ECO:0000256" key="8">
    <source>
        <dbReference type="SAM" id="Coils"/>
    </source>
</evidence>
<dbReference type="GO" id="GO:0000155">
    <property type="term" value="F:phosphorelay sensor kinase activity"/>
    <property type="evidence" value="ECO:0007669"/>
    <property type="project" value="InterPro"/>
</dbReference>
<keyword evidence="8" id="KW-0175">Coiled coil</keyword>
<evidence type="ECO:0000256" key="1">
    <source>
        <dbReference type="ARBA" id="ARBA00000085"/>
    </source>
</evidence>
<evidence type="ECO:0000256" key="2">
    <source>
        <dbReference type="ARBA" id="ARBA00012438"/>
    </source>
</evidence>
<evidence type="ECO:0000259" key="10">
    <source>
        <dbReference type="PROSITE" id="PS50109"/>
    </source>
</evidence>
<feature type="coiled-coil region" evidence="8">
    <location>
        <begin position="186"/>
        <end position="213"/>
    </location>
</feature>
<dbReference type="PROSITE" id="PS50109">
    <property type="entry name" value="HIS_KIN"/>
    <property type="match status" value="1"/>
</dbReference>
<organism evidence="11 12">
    <name type="scientific">Taibaiella lutea</name>
    <dbReference type="NCBI Taxonomy" id="2608001"/>
    <lineage>
        <taxon>Bacteria</taxon>
        <taxon>Pseudomonadati</taxon>
        <taxon>Bacteroidota</taxon>
        <taxon>Chitinophagia</taxon>
        <taxon>Chitinophagales</taxon>
        <taxon>Chitinophagaceae</taxon>
        <taxon>Taibaiella</taxon>
    </lineage>
</organism>
<keyword evidence="3" id="KW-0597">Phosphoprotein</keyword>
<feature type="transmembrane region" description="Helical" evidence="9">
    <location>
        <begin position="130"/>
        <end position="149"/>
    </location>
</feature>
<dbReference type="CDD" id="cd00082">
    <property type="entry name" value="HisKA"/>
    <property type="match status" value="1"/>
</dbReference>
<name>A0A5M6CMZ6_9BACT</name>
<dbReference type="InterPro" id="IPR003594">
    <property type="entry name" value="HATPase_dom"/>
</dbReference>
<evidence type="ECO:0000256" key="5">
    <source>
        <dbReference type="ARBA" id="ARBA00022692"/>
    </source>
</evidence>
<dbReference type="Pfam" id="PF00512">
    <property type="entry name" value="HisKA"/>
    <property type="match status" value="1"/>
</dbReference>
<reference evidence="11 12" key="1">
    <citation type="submission" date="2019-09" db="EMBL/GenBank/DDBJ databases">
        <title>Genome sequence and assembly of Taibaiella sp.</title>
        <authorList>
            <person name="Chhetri G."/>
        </authorList>
    </citation>
    <scope>NUCLEOTIDE SEQUENCE [LARGE SCALE GENOMIC DNA]</scope>
    <source>
        <strain evidence="11 12">KVB11</strain>
    </source>
</reference>
<dbReference type="Proteomes" id="UP000323632">
    <property type="component" value="Unassembled WGS sequence"/>
</dbReference>
<feature type="domain" description="Histidine kinase" evidence="10">
    <location>
        <begin position="216"/>
        <end position="420"/>
    </location>
</feature>
<gene>
    <name evidence="11" type="ORF">F0919_07820</name>
</gene>